<feature type="compositionally biased region" description="Polar residues" evidence="1">
    <location>
        <begin position="325"/>
        <end position="335"/>
    </location>
</feature>
<keyword evidence="3" id="KW-1185">Reference proteome</keyword>
<feature type="region of interest" description="Disordered" evidence="1">
    <location>
        <begin position="297"/>
        <end position="400"/>
    </location>
</feature>
<name>A0ABR1FFJ6_9ASCO</name>
<evidence type="ECO:0000256" key="1">
    <source>
        <dbReference type="SAM" id="MobiDB-lite"/>
    </source>
</evidence>
<feature type="compositionally biased region" description="Basic and acidic residues" evidence="1">
    <location>
        <begin position="310"/>
        <end position="324"/>
    </location>
</feature>
<reference evidence="2 3" key="1">
    <citation type="submission" date="2024-03" db="EMBL/GenBank/DDBJ databases">
        <title>Genome-scale model development and genomic sequencing of the oleaginous clade Lipomyces.</title>
        <authorList>
            <consortium name="Lawrence Berkeley National Laboratory"/>
            <person name="Czajka J.J."/>
            <person name="Han Y."/>
            <person name="Kim J."/>
            <person name="Mondo S.J."/>
            <person name="Hofstad B.A."/>
            <person name="Robles A."/>
            <person name="Haridas S."/>
            <person name="Riley R."/>
            <person name="LaButti K."/>
            <person name="Pangilinan J."/>
            <person name="Andreopoulos W."/>
            <person name="Lipzen A."/>
            <person name="Yan J."/>
            <person name="Wang M."/>
            <person name="Ng V."/>
            <person name="Grigoriev I.V."/>
            <person name="Spatafora J.W."/>
            <person name="Magnuson J.K."/>
            <person name="Baker S.E."/>
            <person name="Pomraning K.R."/>
        </authorList>
    </citation>
    <scope>NUCLEOTIDE SEQUENCE [LARGE SCALE GENOMIC DNA]</scope>
    <source>
        <strain evidence="2 3">Phaff 52-87</strain>
    </source>
</reference>
<comment type="caution">
    <text evidence="2">The sequence shown here is derived from an EMBL/GenBank/DDBJ whole genome shotgun (WGS) entry which is preliminary data.</text>
</comment>
<gene>
    <name evidence="2" type="ORF">BZA70DRAFT_273969</name>
</gene>
<evidence type="ECO:0008006" key="4">
    <source>
        <dbReference type="Google" id="ProtNLM"/>
    </source>
</evidence>
<dbReference type="GeneID" id="90037427"/>
<evidence type="ECO:0000313" key="2">
    <source>
        <dbReference type="EMBL" id="KAK7208527.1"/>
    </source>
</evidence>
<protein>
    <recommendedName>
        <fullName evidence="4">Ty3 transposon capsid-like protein domain-containing protein</fullName>
    </recommendedName>
</protein>
<organism evidence="2 3">
    <name type="scientific">Myxozyma melibiosi</name>
    <dbReference type="NCBI Taxonomy" id="54550"/>
    <lineage>
        <taxon>Eukaryota</taxon>
        <taxon>Fungi</taxon>
        <taxon>Dikarya</taxon>
        <taxon>Ascomycota</taxon>
        <taxon>Saccharomycotina</taxon>
        <taxon>Lipomycetes</taxon>
        <taxon>Lipomycetales</taxon>
        <taxon>Lipomycetaceae</taxon>
        <taxon>Myxozyma</taxon>
    </lineage>
</organism>
<dbReference type="RefSeq" id="XP_064771560.1">
    <property type="nucleotide sequence ID" value="XM_064911915.1"/>
</dbReference>
<dbReference type="Proteomes" id="UP001498771">
    <property type="component" value="Unassembled WGS sequence"/>
</dbReference>
<dbReference type="EMBL" id="JBBJBU010000001">
    <property type="protein sequence ID" value="KAK7208527.1"/>
    <property type="molecule type" value="Genomic_DNA"/>
</dbReference>
<sequence>MRRPKAPTAATGQTSTLPATPPTNAPVVQKYTAVDPAKVQAAYFRELALTEVDPPSMIPLDQVPRGIIRTLAGWSPLPDDTYIDSKVWDIKTLPRLDIPKHVRYSGDLSLVDGKLTTRVRLYTFYREFLNNVGDHFAHYKNSEIKNALNKCLYGPAQMKLGDYATWRKHPTTTLLDIYRFLALEFPEKQEYDPAALALNAFQSKGESPYAWVNRLENLADHAPKREGCDFDIVLNARSRCTSSALYKKLEDASRKPDVKALKRLCATLVEAKYMGTAFQFDFNTPINDPENAREYMIPNPDGHIRIGSTQEEKKESASLKRKAPEQSTSQETATQDYPPRARQRTISAGGSRGKPAPRTQEGCKFCLKHNFSSPASHTDENCFNKDHSKRPKKTEPAKKE</sequence>
<proteinExistence type="predicted"/>
<feature type="region of interest" description="Disordered" evidence="1">
    <location>
        <begin position="1"/>
        <end position="24"/>
    </location>
</feature>
<feature type="compositionally biased region" description="Basic and acidic residues" evidence="1">
    <location>
        <begin position="377"/>
        <end position="386"/>
    </location>
</feature>
<accession>A0ABR1FFJ6</accession>
<evidence type="ECO:0000313" key="3">
    <source>
        <dbReference type="Proteomes" id="UP001498771"/>
    </source>
</evidence>